<protein>
    <submittedName>
        <fullName evidence="7">Serine proteinase</fullName>
    </submittedName>
</protein>
<dbReference type="SUPFAM" id="SSF50494">
    <property type="entry name" value="Trypsin-like serine proteases"/>
    <property type="match status" value="1"/>
</dbReference>
<dbReference type="Pfam" id="PF00089">
    <property type="entry name" value="Trypsin"/>
    <property type="match status" value="1"/>
</dbReference>
<dbReference type="EMBL" id="GFAH01000400">
    <property type="protein sequence ID" value="JAV47989.1"/>
    <property type="molecule type" value="Transcribed_RNA"/>
</dbReference>
<dbReference type="InterPro" id="IPR001314">
    <property type="entry name" value="Peptidase_S1A"/>
</dbReference>
<name>A0A1W7RA15_9SCOR</name>
<reference evidence="7" key="1">
    <citation type="submission" date="2016-11" db="EMBL/GenBank/DDBJ databases">
        <title>Venom-gland transcriptomics and venom proteomics of the black-back scorpion (Hadrurus spadix) reveal detectability challenges and an unexplored realm of animal toxin diversity.</title>
        <authorList>
            <person name="Rokyta D.R."/>
            <person name="Ward M.J."/>
        </authorList>
    </citation>
    <scope>NUCLEOTIDE SEQUENCE</scope>
    <source>
        <tissue evidence="7">Venom gland</tissue>
    </source>
</reference>
<feature type="region of interest" description="Disordered" evidence="4">
    <location>
        <begin position="23"/>
        <end position="93"/>
    </location>
</feature>
<accession>A0A1W7RA15</accession>
<evidence type="ECO:0000259" key="6">
    <source>
        <dbReference type="PROSITE" id="PS50240"/>
    </source>
</evidence>
<dbReference type="PANTHER" id="PTHR24258">
    <property type="entry name" value="SERINE PROTEASE-RELATED"/>
    <property type="match status" value="1"/>
</dbReference>
<dbReference type="InterPro" id="IPR001254">
    <property type="entry name" value="Trypsin_dom"/>
</dbReference>
<dbReference type="SMART" id="SM00020">
    <property type="entry name" value="Tryp_SPc"/>
    <property type="match status" value="1"/>
</dbReference>
<dbReference type="PROSITE" id="PS50240">
    <property type="entry name" value="TRYPSIN_DOM"/>
    <property type="match status" value="1"/>
</dbReference>
<dbReference type="InterPro" id="IPR009003">
    <property type="entry name" value="Peptidase_S1_PA"/>
</dbReference>
<feature type="domain" description="Peptidase S1" evidence="6">
    <location>
        <begin position="177"/>
        <end position="430"/>
    </location>
</feature>
<evidence type="ECO:0000256" key="5">
    <source>
        <dbReference type="SAM" id="SignalP"/>
    </source>
</evidence>
<dbReference type="CDD" id="cd00190">
    <property type="entry name" value="Tryp_SPc"/>
    <property type="match status" value="1"/>
</dbReference>
<evidence type="ECO:0000256" key="1">
    <source>
        <dbReference type="ARBA" id="ARBA00004613"/>
    </source>
</evidence>
<dbReference type="Pfam" id="PF18322">
    <property type="entry name" value="CLIP_1"/>
    <property type="match status" value="1"/>
</dbReference>
<dbReference type="Gene3D" id="2.40.10.10">
    <property type="entry name" value="Trypsin-like serine proteases"/>
    <property type="match status" value="1"/>
</dbReference>
<dbReference type="GO" id="GO:0006508">
    <property type="term" value="P:proteolysis"/>
    <property type="evidence" value="ECO:0007669"/>
    <property type="project" value="InterPro"/>
</dbReference>
<dbReference type="InterPro" id="IPR041515">
    <property type="entry name" value="PPAF-2-like_Clip"/>
</dbReference>
<feature type="signal peptide" evidence="5">
    <location>
        <begin position="1"/>
        <end position="18"/>
    </location>
</feature>
<dbReference type="PANTHER" id="PTHR24258:SF116">
    <property type="entry name" value="FI16631P1-RELATED"/>
    <property type="match status" value="1"/>
</dbReference>
<dbReference type="GO" id="GO:0005576">
    <property type="term" value="C:extracellular region"/>
    <property type="evidence" value="ECO:0007669"/>
    <property type="project" value="UniProtKB-SubCell"/>
</dbReference>
<evidence type="ECO:0000256" key="3">
    <source>
        <dbReference type="ARBA" id="ARBA00023157"/>
    </source>
</evidence>
<keyword evidence="3" id="KW-1015">Disulfide bond</keyword>
<evidence type="ECO:0000256" key="4">
    <source>
        <dbReference type="SAM" id="MobiDB-lite"/>
    </source>
</evidence>
<keyword evidence="2" id="KW-0964">Secreted</keyword>
<organism evidence="7">
    <name type="scientific">Hadrurus spadix</name>
    <dbReference type="NCBI Taxonomy" id="141984"/>
    <lineage>
        <taxon>Eukaryota</taxon>
        <taxon>Metazoa</taxon>
        <taxon>Ecdysozoa</taxon>
        <taxon>Arthropoda</taxon>
        <taxon>Chelicerata</taxon>
        <taxon>Arachnida</taxon>
        <taxon>Scorpiones</taxon>
        <taxon>Iurida</taxon>
        <taxon>Iuroidea</taxon>
        <taxon>Hadrurus</taxon>
    </lineage>
</organism>
<dbReference type="PRINTS" id="PR00722">
    <property type="entry name" value="CHYMOTRYPSIN"/>
</dbReference>
<dbReference type="AlphaFoldDB" id="A0A1W7RA15"/>
<keyword evidence="5" id="KW-0732">Signal</keyword>
<proteinExistence type="predicted"/>
<evidence type="ECO:0000256" key="2">
    <source>
        <dbReference type="ARBA" id="ARBA00022525"/>
    </source>
</evidence>
<dbReference type="InterPro" id="IPR043504">
    <property type="entry name" value="Peptidase_S1_PA_chymotrypsin"/>
</dbReference>
<feature type="chain" id="PRO_5013252856" evidence="5">
    <location>
        <begin position="19"/>
        <end position="441"/>
    </location>
</feature>
<comment type="subcellular location">
    <subcellularLocation>
        <location evidence="1">Secreted</location>
    </subcellularLocation>
</comment>
<dbReference type="FunFam" id="2.40.10.10:FF:000038">
    <property type="entry name" value="Serine protease"/>
    <property type="match status" value="1"/>
</dbReference>
<sequence>MRVLLVLLLTTCFALCRSQYGRPPVPVEPIGDPDGGDGNGPNPQPEDYDNIEEGKIPVPPEYDPLPNPGIKPVPGDPGDYKEPETVKPGNDDFVDQPGGDSDCVCVPYYQCKEGEIVVDGTGIIDARQKPPPKKELPLDSQFEPPFCGTFHVCCKAPQQNVVTPYEHKCGIRNPGGIYGKILVPDKKGEANFGEWPWQAAVLKVEGKVNIFQCGGVLIDKKHVATVAHCVCHYQGYNQYPLKVRLGEYDTQKTDEFLAHDDYNVDQIFCHPQFRNNSLWNDMALLKLDRDVIFAPHIDSICLPTYEEVFEGQSCVVTGWGKDAYKGGSYSNIMKEVNIPVIDNTKCQDQLRKTRLGRYYKLHDSFICAGGEEGLDSCKGDGGGPLVCYRKDGSYGLAGLVSWGIDCGHPGIPGVYVRVQKFLEWITQQTGLTLKDYWPKVY</sequence>
<evidence type="ECO:0000313" key="7">
    <source>
        <dbReference type="EMBL" id="JAV47989.1"/>
    </source>
</evidence>
<dbReference type="GO" id="GO:0004252">
    <property type="term" value="F:serine-type endopeptidase activity"/>
    <property type="evidence" value="ECO:0007669"/>
    <property type="project" value="InterPro"/>
</dbReference>
<feature type="compositionally biased region" description="Pro residues" evidence="4">
    <location>
        <begin position="57"/>
        <end position="75"/>
    </location>
</feature>